<dbReference type="NCBIfam" id="NF001986">
    <property type="entry name" value="PRK00779.1"/>
    <property type="match status" value="1"/>
</dbReference>
<dbReference type="GO" id="GO:0016597">
    <property type="term" value="F:amino acid binding"/>
    <property type="evidence" value="ECO:0007669"/>
    <property type="project" value="InterPro"/>
</dbReference>
<dbReference type="EC" id="2.1.3.3" evidence="3 6"/>
<dbReference type="HAMAP" id="MF_01109">
    <property type="entry name" value="OTCase"/>
    <property type="match status" value="1"/>
</dbReference>
<dbReference type="PRINTS" id="PR00102">
    <property type="entry name" value="OTCASE"/>
</dbReference>
<comment type="subcellular location">
    <subcellularLocation>
        <location evidence="6">Cytoplasm</location>
    </subcellularLocation>
</comment>
<keyword evidence="6" id="KW-0963">Cytoplasm</keyword>
<comment type="pathway">
    <text evidence="1">Amino-acid biosynthesis; L-arginine biosynthesis; L-arginine from L-ornithine and carbamoyl phosphate: step 1/3.</text>
</comment>
<feature type="binding site" evidence="6">
    <location>
        <position position="293"/>
    </location>
    <ligand>
        <name>carbamoyl phosphate</name>
        <dbReference type="ChEBI" id="CHEBI:58228"/>
    </ligand>
</feature>
<evidence type="ECO:0000256" key="2">
    <source>
        <dbReference type="ARBA" id="ARBA00007805"/>
    </source>
</evidence>
<comment type="caution">
    <text evidence="9">The sequence shown here is derived from an EMBL/GenBank/DDBJ whole genome shotgun (WGS) entry which is preliminary data.</text>
</comment>
<feature type="domain" description="Aspartate/ornithine carbamoyltransferase carbamoyl-P binding" evidence="8">
    <location>
        <begin position="3"/>
        <end position="143"/>
    </location>
</feature>
<dbReference type="InterPro" id="IPR006131">
    <property type="entry name" value="Asp_carbamoyltransf_Asp/Orn-bd"/>
</dbReference>
<gene>
    <name evidence="9" type="primary">argF</name>
    <name evidence="9" type="ORF">ENS15_04800</name>
</gene>
<keyword evidence="4 6" id="KW-0808">Transferase</keyword>
<feature type="binding site" evidence="6">
    <location>
        <begin position="130"/>
        <end position="133"/>
    </location>
    <ligand>
        <name>carbamoyl phosphate</name>
        <dbReference type="ChEBI" id="CHEBI:58228"/>
    </ligand>
</feature>
<dbReference type="InterPro" id="IPR002292">
    <property type="entry name" value="Orn/put_carbamltrans"/>
</dbReference>
<dbReference type="Gene3D" id="3.40.50.1370">
    <property type="entry name" value="Aspartate/ornithine carbamoyltransferase"/>
    <property type="match status" value="2"/>
</dbReference>
<dbReference type="GO" id="GO:0019240">
    <property type="term" value="P:citrulline biosynthetic process"/>
    <property type="evidence" value="ECO:0007669"/>
    <property type="project" value="TreeGrafter"/>
</dbReference>
<dbReference type="PANTHER" id="PTHR45753">
    <property type="entry name" value="ORNITHINE CARBAMOYLTRANSFERASE, MITOCHONDRIAL"/>
    <property type="match status" value="1"/>
</dbReference>
<sequence length="309" mass="34685">MKKDLISILDLTKDEILEIFKLARKVKKEVKAGKYRDCFNQKTLAMIFEKPSLRTRVSFEAGFTQLGGHAIYLGPKDISLGSRESVPDIARNLDRMVDIIMARVFAHKSVEDLAKYSKIPVINGLSDKEHPCQVLADYLTIEEHKGKTSGIKFTFVGAGNNMSHSLMLISTMLGADFYMACAKGYEPDGEYVEKSKEMAKKNNSKVVITYDPVEAVKDADVVYTDVWASMGEEAEKEERAKAFKDYQVNMKLFKNAKSDAIFMHCLPAHRGEEVTDDVIDSPNSVVFDEAENRLHAQKAVMLKLLGVNK</sequence>
<feature type="binding site" evidence="6">
    <location>
        <position position="103"/>
    </location>
    <ligand>
        <name>carbamoyl phosphate</name>
        <dbReference type="ChEBI" id="CHEBI:58228"/>
    </ligand>
</feature>
<evidence type="ECO:0000256" key="6">
    <source>
        <dbReference type="HAMAP-Rule" id="MF_01109"/>
    </source>
</evidence>
<dbReference type="InterPro" id="IPR036901">
    <property type="entry name" value="Asp/Orn_carbamoylTrfase_sf"/>
</dbReference>
<evidence type="ECO:0000256" key="4">
    <source>
        <dbReference type="ARBA" id="ARBA00022679"/>
    </source>
</evidence>
<evidence type="ECO:0000259" key="7">
    <source>
        <dbReference type="Pfam" id="PF00185"/>
    </source>
</evidence>
<dbReference type="GO" id="GO:0005737">
    <property type="term" value="C:cytoplasm"/>
    <property type="evidence" value="ECO:0007669"/>
    <property type="project" value="UniProtKB-SubCell"/>
</dbReference>
<dbReference type="PANTHER" id="PTHR45753:SF3">
    <property type="entry name" value="ORNITHINE TRANSCARBAMYLASE, MITOCHONDRIAL"/>
    <property type="match status" value="1"/>
</dbReference>
<dbReference type="InterPro" id="IPR006132">
    <property type="entry name" value="Asp/Orn_carbamoyltranf_P-bd"/>
</dbReference>
<dbReference type="Pfam" id="PF02729">
    <property type="entry name" value="OTCace_N"/>
    <property type="match status" value="1"/>
</dbReference>
<feature type="binding site" evidence="6">
    <location>
        <position position="161"/>
    </location>
    <ligand>
        <name>L-ornithine</name>
        <dbReference type="ChEBI" id="CHEBI:46911"/>
    </ligand>
</feature>
<reference evidence="9" key="1">
    <citation type="journal article" date="2020" name="mSystems">
        <title>Genome- and Community-Level Interaction Insights into Carbon Utilization and Element Cycling Functions of Hydrothermarchaeota in Hydrothermal Sediment.</title>
        <authorList>
            <person name="Zhou Z."/>
            <person name="Liu Y."/>
            <person name="Xu W."/>
            <person name="Pan J."/>
            <person name="Luo Z.H."/>
            <person name="Li M."/>
        </authorList>
    </citation>
    <scope>NUCLEOTIDE SEQUENCE [LARGE SCALE GENOMIC DNA]</scope>
    <source>
        <strain evidence="9">SpSt-464</strain>
    </source>
</reference>
<evidence type="ECO:0000256" key="5">
    <source>
        <dbReference type="ARBA" id="ARBA00048772"/>
    </source>
</evidence>
<dbReference type="NCBIfam" id="TIGR00658">
    <property type="entry name" value="orni_carb_tr"/>
    <property type="match status" value="1"/>
</dbReference>
<dbReference type="SUPFAM" id="SSF53671">
    <property type="entry name" value="Aspartate/ornithine carbamoyltransferase"/>
    <property type="match status" value="1"/>
</dbReference>
<protein>
    <recommendedName>
        <fullName evidence="3 6">Ornithine carbamoyltransferase</fullName>
        <shortName evidence="6">OTCase</shortName>
        <ecNumber evidence="3 6">2.1.3.3</ecNumber>
    </recommendedName>
</protein>
<dbReference type="InterPro" id="IPR006130">
    <property type="entry name" value="Asp/Orn_carbamoylTrfase"/>
</dbReference>
<feature type="binding site" evidence="6">
    <location>
        <begin position="229"/>
        <end position="230"/>
    </location>
    <ligand>
        <name>L-ornithine</name>
        <dbReference type="ChEBI" id="CHEBI:46911"/>
    </ligand>
</feature>
<dbReference type="EMBL" id="DSTT01000005">
    <property type="protein sequence ID" value="HFK23950.1"/>
    <property type="molecule type" value="Genomic_DNA"/>
</dbReference>
<evidence type="ECO:0000256" key="1">
    <source>
        <dbReference type="ARBA" id="ARBA00004975"/>
    </source>
</evidence>
<feature type="binding site" evidence="6">
    <location>
        <position position="225"/>
    </location>
    <ligand>
        <name>L-ornithine</name>
        <dbReference type="ChEBI" id="CHEBI:46911"/>
    </ligand>
</feature>
<comment type="catalytic activity">
    <reaction evidence="5 6">
        <text>carbamoyl phosphate + L-ornithine = L-citrulline + phosphate + H(+)</text>
        <dbReference type="Rhea" id="RHEA:19513"/>
        <dbReference type="ChEBI" id="CHEBI:15378"/>
        <dbReference type="ChEBI" id="CHEBI:43474"/>
        <dbReference type="ChEBI" id="CHEBI:46911"/>
        <dbReference type="ChEBI" id="CHEBI:57743"/>
        <dbReference type="ChEBI" id="CHEBI:58228"/>
        <dbReference type="EC" id="2.1.3.3"/>
    </reaction>
</comment>
<organism evidence="9">
    <name type="scientific">candidate division WOR-3 bacterium</name>
    <dbReference type="NCBI Taxonomy" id="2052148"/>
    <lineage>
        <taxon>Bacteria</taxon>
        <taxon>Bacteria division WOR-3</taxon>
    </lineage>
</organism>
<evidence type="ECO:0000313" key="9">
    <source>
        <dbReference type="EMBL" id="HFK23950.1"/>
    </source>
</evidence>
<dbReference type="Pfam" id="PF00185">
    <property type="entry name" value="OTCace"/>
    <property type="match status" value="1"/>
</dbReference>
<dbReference type="InterPro" id="IPR024904">
    <property type="entry name" value="OTCase_ArgI"/>
</dbReference>
<feature type="domain" description="Aspartate/ornithine carbamoyltransferase Asp/Orn-binding" evidence="7">
    <location>
        <begin position="150"/>
        <end position="302"/>
    </location>
</feature>
<comment type="caution">
    <text evidence="6">Lacks conserved residue(s) required for the propagation of feature annotation.</text>
</comment>
<dbReference type="GO" id="GO:0042450">
    <property type="term" value="P:L-arginine biosynthetic process via ornithine"/>
    <property type="evidence" value="ECO:0007669"/>
    <property type="project" value="UniProtKB-UniRule"/>
</dbReference>
<dbReference type="GO" id="GO:0004585">
    <property type="term" value="F:ornithine carbamoyltransferase activity"/>
    <property type="evidence" value="ECO:0007669"/>
    <property type="project" value="UniProtKB-UniRule"/>
</dbReference>
<evidence type="ECO:0000256" key="3">
    <source>
        <dbReference type="ARBA" id="ARBA00013007"/>
    </source>
</evidence>
<dbReference type="AlphaFoldDB" id="A0A7C3J6D5"/>
<feature type="binding site" evidence="6">
    <location>
        <begin position="265"/>
        <end position="266"/>
    </location>
    <ligand>
        <name>carbamoyl phosphate</name>
        <dbReference type="ChEBI" id="CHEBI:58228"/>
    </ligand>
</feature>
<comment type="similarity">
    <text evidence="2 6">Belongs to the aspartate/ornithine carbamoyltransferase superfamily. OTCase family.</text>
</comment>
<accession>A0A7C3J6D5</accession>
<proteinExistence type="inferred from homology"/>
<dbReference type="PRINTS" id="PR00100">
    <property type="entry name" value="AOTCASE"/>
</dbReference>
<evidence type="ECO:0000259" key="8">
    <source>
        <dbReference type="Pfam" id="PF02729"/>
    </source>
</evidence>
<dbReference type="FunFam" id="3.40.50.1370:FF:000008">
    <property type="entry name" value="Ornithine carbamoyltransferase"/>
    <property type="match status" value="1"/>
</dbReference>
<name>A0A7C3J6D5_UNCW3</name>